<protein>
    <submittedName>
        <fullName evidence="6 7">Putative dolichyl-phosphate-mannose--protein o-mannosyl transferase</fullName>
    </submittedName>
</protein>
<dbReference type="Pfam" id="PF02815">
    <property type="entry name" value="MIR"/>
    <property type="match status" value="1"/>
</dbReference>
<keyword evidence="6" id="KW-0808">Transferase</keyword>
<feature type="chain" id="PRO_5014108771" evidence="4">
    <location>
        <begin position="26"/>
        <end position="218"/>
    </location>
</feature>
<evidence type="ECO:0000256" key="3">
    <source>
        <dbReference type="SAM" id="MobiDB-lite"/>
    </source>
</evidence>
<dbReference type="InterPro" id="IPR016093">
    <property type="entry name" value="MIR_motif"/>
</dbReference>
<dbReference type="HOGENOM" id="CLU_078126_0_0_1"/>
<evidence type="ECO:0000256" key="2">
    <source>
        <dbReference type="ARBA" id="ARBA00022737"/>
    </source>
</evidence>
<sequence length="218" mass="24446">MKIIHLLFLLKDYFTFLLIFHLGGSEQRVTYGSVIKLINMDYNVRLHSHDVNYGTGSGQQSVTATHQQEDVNSHWLIKPPTKPSARGEPVKCGDKIRLQHLSTSKNLHSHHFSSPLSGNQEVSAYGVNGEGDSGDHWVVLCSSEFWNRNEEIMLRHVDTDVYLSVSGRQYGSPISGQMEVVGTSKMSSVHWKAGEGLFIHPSDLNHAKEAFEHVHSEL</sequence>
<reference evidence="8" key="2">
    <citation type="submission" date="2015-04" db="EMBL/GenBank/DDBJ databases">
        <authorList>
            <person name="Wilson R.K."/>
            <person name="Warren W."/>
            <person name="Dotson E."/>
            <person name="Oliveira P.L."/>
        </authorList>
    </citation>
    <scope>NUCLEOTIDE SEQUENCE</scope>
</reference>
<feature type="region of interest" description="Disordered" evidence="3">
    <location>
        <begin position="55"/>
        <end position="89"/>
    </location>
</feature>
<evidence type="ECO:0000256" key="1">
    <source>
        <dbReference type="ARBA" id="ARBA00022729"/>
    </source>
</evidence>
<organism evidence="6">
    <name type="scientific">Rhodnius prolixus</name>
    <name type="common">Triatomid bug</name>
    <dbReference type="NCBI Taxonomy" id="13249"/>
    <lineage>
        <taxon>Eukaryota</taxon>
        <taxon>Metazoa</taxon>
        <taxon>Ecdysozoa</taxon>
        <taxon>Arthropoda</taxon>
        <taxon>Hexapoda</taxon>
        <taxon>Insecta</taxon>
        <taxon>Pterygota</taxon>
        <taxon>Neoptera</taxon>
        <taxon>Paraneoptera</taxon>
        <taxon>Hemiptera</taxon>
        <taxon>Heteroptera</taxon>
        <taxon>Panheteroptera</taxon>
        <taxon>Cimicomorpha</taxon>
        <taxon>Reduviidae</taxon>
        <taxon>Triatominae</taxon>
        <taxon>Rhodnius</taxon>
    </lineage>
</organism>
<keyword evidence="2" id="KW-0677">Repeat</keyword>
<keyword evidence="1 4" id="KW-0732">Signal</keyword>
<dbReference type="GO" id="GO:0016740">
    <property type="term" value="F:transferase activity"/>
    <property type="evidence" value="ECO:0007669"/>
    <property type="project" value="UniProtKB-KW"/>
</dbReference>
<feature type="domain" description="MIR" evidence="5">
    <location>
        <begin position="87"/>
        <end position="142"/>
    </location>
</feature>
<accession>R4G3C4</accession>
<feature type="domain" description="MIR" evidence="5">
    <location>
        <begin position="26"/>
        <end position="80"/>
    </location>
</feature>
<dbReference type="PROSITE" id="PS50919">
    <property type="entry name" value="MIR"/>
    <property type="match status" value="3"/>
</dbReference>
<evidence type="ECO:0000313" key="8">
    <source>
        <dbReference type="Proteomes" id="UP000015103"/>
    </source>
</evidence>
<dbReference type="EMBL" id="ACPB03011456">
    <property type="status" value="NOT_ANNOTATED_CDS"/>
    <property type="molecule type" value="Genomic_DNA"/>
</dbReference>
<dbReference type="eggNOG" id="KOG3358">
    <property type="taxonomic scope" value="Eukaryota"/>
</dbReference>
<dbReference type="VEuPathDB" id="VectorBase:RPRC015180"/>
<dbReference type="SMART" id="SM00472">
    <property type="entry name" value="MIR"/>
    <property type="match status" value="3"/>
</dbReference>
<feature type="domain" description="MIR" evidence="5">
    <location>
        <begin position="143"/>
        <end position="196"/>
    </location>
</feature>
<evidence type="ECO:0000313" key="6">
    <source>
        <dbReference type="EMBL" id="JAA75185.1"/>
    </source>
</evidence>
<dbReference type="PANTHER" id="PTHR46809">
    <property type="entry name" value="STROMAL CELL-DERIVED FACTOR 2-LIKE PROTEIN"/>
    <property type="match status" value="1"/>
</dbReference>
<dbReference type="AlphaFoldDB" id="R4G3C4"/>
<dbReference type="EMBL" id="GAHY01002325">
    <property type="protein sequence ID" value="JAA75185.1"/>
    <property type="molecule type" value="mRNA"/>
</dbReference>
<reference evidence="7" key="3">
    <citation type="submission" date="2015-05" db="UniProtKB">
        <authorList>
            <consortium name="EnsemblMetazoa"/>
        </authorList>
    </citation>
    <scope>IDENTIFICATION</scope>
</reference>
<dbReference type="OMA" id="KPQHGTR"/>
<reference evidence="6" key="1">
    <citation type="submission" date="2013-04" db="EMBL/GenBank/DDBJ databases">
        <title>An insight into the transcriptome of the digestive tract of the blood sucking bug, Rhodnius prolixus.</title>
        <authorList>
            <person name="Ribeiro J.M.C."/>
            <person name="Genta F.A."/>
            <person name="Sorgine M.H.F."/>
            <person name="Paiva-Silva G.O."/>
            <person name="Majerowicz D."/>
            <person name="Medeiros M."/>
            <person name="Koerich L."/>
            <person name="Terra W.R."/>
            <person name="Ferreira C."/>
            <person name="Pimentel A.C."/>
            <person name="Bisch P.M."/>
            <person name="Diniz M.M.P."/>
            <person name="Nascimento R."/>
            <person name="Salmon D."/>
            <person name="Silber A.M."/>
            <person name="Alves M."/>
            <person name="Oliveira M.F."/>
            <person name="Gondim K.C."/>
            <person name="Silva Neto M.A.C."/>
            <person name="Atella G.C."/>
            <person name="Araujo H."/>
            <person name="Dias F.S."/>
            <person name="Polycarpo C.R."/>
            <person name="Fampa P."/>
            <person name="Melo A.C."/>
            <person name="Tanaka A.S."/>
            <person name="Balczun C."/>
            <person name="Oliveira J.H.M."/>
            <person name="Goncalves R."/>
            <person name="Lazoski C."/>
            <person name="Pereira M.A."/>
            <person name="Rivera-Pomar R."/>
            <person name="Diambra L."/>
            <person name="Schaub G.A."/>
            <person name="Garcia E.S."/>
            <person name="Azambuja P."/>
            <person name="Braz G.R.C."/>
            <person name="Oliveira P.L."/>
        </authorList>
    </citation>
    <scope>NUCLEOTIDE SEQUENCE</scope>
</reference>
<keyword evidence="8" id="KW-1185">Reference proteome</keyword>
<dbReference type="FunCoup" id="R4G3C4">
    <property type="interactions" value="1151"/>
</dbReference>
<dbReference type="PANTHER" id="PTHR46809:SF2">
    <property type="entry name" value="GH21273P"/>
    <property type="match status" value="1"/>
</dbReference>
<dbReference type="Proteomes" id="UP000015103">
    <property type="component" value="Unassembled WGS sequence"/>
</dbReference>
<evidence type="ECO:0000256" key="4">
    <source>
        <dbReference type="SAM" id="SignalP"/>
    </source>
</evidence>
<dbReference type="Gene3D" id="2.80.10.50">
    <property type="match status" value="1"/>
</dbReference>
<dbReference type="EnsemblMetazoa" id="RPRC015180-RA">
    <property type="protein sequence ID" value="RPRC015180-PA"/>
    <property type="gene ID" value="RPRC015180"/>
</dbReference>
<name>R4G3C4_RHOPR</name>
<dbReference type="STRING" id="13249.R4G3C4"/>
<dbReference type="InterPro" id="IPR036300">
    <property type="entry name" value="MIR_dom_sf"/>
</dbReference>
<evidence type="ECO:0000313" key="7">
    <source>
        <dbReference type="EnsemblMetazoa" id="RPRC015180-PA"/>
    </source>
</evidence>
<feature type="signal peptide" evidence="4">
    <location>
        <begin position="1"/>
        <end position="25"/>
    </location>
</feature>
<evidence type="ECO:0000259" key="5">
    <source>
        <dbReference type="PROSITE" id="PS50919"/>
    </source>
</evidence>
<dbReference type="SUPFAM" id="SSF82109">
    <property type="entry name" value="MIR domain"/>
    <property type="match status" value="1"/>
</dbReference>
<dbReference type="InParanoid" id="R4G3C4"/>
<proteinExistence type="evidence at transcript level"/>